<evidence type="ECO:0000256" key="9">
    <source>
        <dbReference type="SAM" id="SignalP"/>
    </source>
</evidence>
<dbReference type="AlphaFoldDB" id="A0A0A1TPS7"/>
<feature type="disulfide bond" evidence="8">
    <location>
        <begin position="326"/>
        <end position="353"/>
    </location>
</feature>
<organism evidence="11 12">
    <name type="scientific">[Torrubiella] hemipterigena</name>
    <dbReference type="NCBI Taxonomy" id="1531966"/>
    <lineage>
        <taxon>Eukaryota</taxon>
        <taxon>Fungi</taxon>
        <taxon>Dikarya</taxon>
        <taxon>Ascomycota</taxon>
        <taxon>Pezizomycotina</taxon>
        <taxon>Sordariomycetes</taxon>
        <taxon>Hypocreomycetidae</taxon>
        <taxon>Hypocreales</taxon>
        <taxon>Clavicipitaceae</taxon>
        <taxon>Clavicipitaceae incertae sedis</taxon>
        <taxon>'Torrubiella' clade</taxon>
    </lineage>
</organism>
<keyword evidence="6 8" id="KW-1015">Disulfide bond</keyword>
<evidence type="ECO:0000256" key="3">
    <source>
        <dbReference type="ARBA" id="ARBA00022801"/>
    </source>
</evidence>
<feature type="active site" description="Charge relay system" evidence="7">
    <location>
        <position position="250"/>
    </location>
</feature>
<dbReference type="PRINTS" id="PR00861">
    <property type="entry name" value="ALYTICPTASE"/>
</dbReference>
<dbReference type="Pfam" id="PF02983">
    <property type="entry name" value="Pro_Al_protease"/>
    <property type="match status" value="1"/>
</dbReference>
<protein>
    <recommendedName>
        <fullName evidence="10">Peptidase S1A alpha-lytic prodomain domain-containing protein</fullName>
    </recommendedName>
</protein>
<keyword evidence="1" id="KW-0645">Protease</keyword>
<dbReference type="InterPro" id="IPR043504">
    <property type="entry name" value="Peptidase_S1_PA_chymotrypsin"/>
</dbReference>
<evidence type="ECO:0000256" key="1">
    <source>
        <dbReference type="ARBA" id="ARBA00022670"/>
    </source>
</evidence>
<evidence type="ECO:0000256" key="2">
    <source>
        <dbReference type="ARBA" id="ARBA00022729"/>
    </source>
</evidence>
<sequence>MELTNLLSFLAVMLPVAYGAPTQAADSLHPEILNAMMRDLGLNAEQAVARVSHDNQATELISQLSGSIGDKFAGGWIDAGKTYVGVTDQATAEHVKAAGAVPVVMNTSLSKLEAAKEAMDQHLSSAIQARDTDTTGIASYFVDVTANKLVVESLADSQERAHALAARGNLSEGDYEVRIVKSLPSAAASVIGGNSYVINGKTRCSYGFAVSGGFVSAGHCGNQGDRVTAGASAGGEYVGDFAGSTFPGKDMSYVKTASSVQLYGAINNYNGGTIPVKGSQEAAQGASVCRSGYTTGVRCGTITGKDQTVILDGVNKVYGLSRSSACCDHGDSGGSFYSGSQGQGVTSATNGGCSDGGYSYFQPLNPILQNYGVSLITG</sequence>
<dbReference type="OrthoDB" id="10380547at2759"/>
<evidence type="ECO:0000259" key="10">
    <source>
        <dbReference type="Pfam" id="PF02983"/>
    </source>
</evidence>
<feature type="domain" description="Peptidase S1A alpha-lytic prodomain" evidence="10">
    <location>
        <begin position="108"/>
        <end position="166"/>
    </location>
</feature>
<dbReference type="Gene3D" id="2.40.10.10">
    <property type="entry name" value="Trypsin-like serine proteases"/>
    <property type="match status" value="2"/>
</dbReference>
<dbReference type="EMBL" id="CDHN01000005">
    <property type="protein sequence ID" value="CEJ93563.1"/>
    <property type="molecule type" value="Genomic_DNA"/>
</dbReference>
<evidence type="ECO:0000256" key="7">
    <source>
        <dbReference type="PIRSR" id="PIRSR001134-1"/>
    </source>
</evidence>
<evidence type="ECO:0000313" key="12">
    <source>
        <dbReference type="Proteomes" id="UP000039046"/>
    </source>
</evidence>
<feature type="signal peptide" evidence="9">
    <location>
        <begin position="1"/>
        <end position="19"/>
    </location>
</feature>
<evidence type="ECO:0000256" key="4">
    <source>
        <dbReference type="ARBA" id="ARBA00022825"/>
    </source>
</evidence>
<dbReference type="GO" id="GO:0005576">
    <property type="term" value="C:extracellular region"/>
    <property type="evidence" value="ECO:0007669"/>
    <property type="project" value="InterPro"/>
</dbReference>
<feature type="active site" description="Charge relay system" evidence="7">
    <location>
        <position position="332"/>
    </location>
</feature>
<accession>A0A0A1TPS7</accession>
<evidence type="ECO:0000256" key="6">
    <source>
        <dbReference type="ARBA" id="ARBA00023157"/>
    </source>
</evidence>
<keyword evidence="3" id="KW-0378">Hydrolase</keyword>
<evidence type="ECO:0000256" key="5">
    <source>
        <dbReference type="ARBA" id="ARBA00023145"/>
    </source>
</evidence>
<name>A0A0A1TPS7_9HYPO</name>
<reference evidence="11 12" key="1">
    <citation type="journal article" date="2015" name="Genome Announc.">
        <title>Draft Genome Sequence and Gene Annotation of the Entomopathogenic Fungus Verticillium hemipterigenum.</title>
        <authorList>
            <person name="Horn F."/>
            <person name="Habel A."/>
            <person name="Scharf D.H."/>
            <person name="Dworschak J."/>
            <person name="Brakhage A.A."/>
            <person name="Guthke R."/>
            <person name="Hertweck C."/>
            <person name="Linde J."/>
        </authorList>
    </citation>
    <scope>NUCLEOTIDE SEQUENCE [LARGE SCALE GENOMIC DNA]</scope>
</reference>
<feature type="disulfide bond" evidence="8">
    <location>
        <begin position="289"/>
        <end position="299"/>
    </location>
</feature>
<feature type="active site" description="Charge relay system" evidence="7">
    <location>
        <position position="219"/>
    </location>
</feature>
<keyword evidence="5" id="KW-0865">Zymogen</keyword>
<dbReference type="SUPFAM" id="SSF50494">
    <property type="entry name" value="Trypsin-like serine proteases"/>
    <property type="match status" value="1"/>
</dbReference>
<feature type="chain" id="PRO_5001990423" description="Peptidase S1A alpha-lytic prodomain domain-containing protein" evidence="9">
    <location>
        <begin position="20"/>
        <end position="378"/>
    </location>
</feature>
<dbReference type="GO" id="GO:0004252">
    <property type="term" value="F:serine-type endopeptidase activity"/>
    <property type="evidence" value="ECO:0007669"/>
    <property type="project" value="InterPro"/>
</dbReference>
<dbReference type="InterPro" id="IPR001316">
    <property type="entry name" value="Pept_S1A_streptogrisin"/>
</dbReference>
<keyword evidence="2 9" id="KW-0732">Signal</keyword>
<gene>
    <name evidence="11" type="ORF">VHEMI09143</name>
</gene>
<evidence type="ECO:0000313" key="11">
    <source>
        <dbReference type="EMBL" id="CEJ93563.1"/>
    </source>
</evidence>
<dbReference type="InterPro" id="IPR004236">
    <property type="entry name" value="Pept_S1_alpha_lytic"/>
</dbReference>
<proteinExistence type="predicted"/>
<dbReference type="InterPro" id="IPR035070">
    <property type="entry name" value="Streptogrisin_prodomain"/>
</dbReference>
<dbReference type="Proteomes" id="UP000039046">
    <property type="component" value="Unassembled WGS sequence"/>
</dbReference>
<keyword evidence="4" id="KW-0720">Serine protease</keyword>
<dbReference type="InterPro" id="IPR009003">
    <property type="entry name" value="Peptidase_S1_PA"/>
</dbReference>
<dbReference type="PIRSF" id="PIRSF001134">
    <property type="entry name" value="Streptogrisin"/>
    <property type="match status" value="1"/>
</dbReference>
<dbReference type="Gene3D" id="3.30.300.50">
    <property type="match status" value="2"/>
</dbReference>
<feature type="disulfide bond" evidence="8">
    <location>
        <begin position="204"/>
        <end position="220"/>
    </location>
</feature>
<evidence type="ECO:0000256" key="8">
    <source>
        <dbReference type="PIRSR" id="PIRSR001134-2"/>
    </source>
</evidence>
<dbReference type="GO" id="GO:0006508">
    <property type="term" value="P:proteolysis"/>
    <property type="evidence" value="ECO:0007669"/>
    <property type="project" value="UniProtKB-KW"/>
</dbReference>
<dbReference type="HOGENOM" id="CLU_030648_2_0_1"/>
<dbReference type="CDD" id="cd21112">
    <property type="entry name" value="alphaLP-like"/>
    <property type="match status" value="1"/>
</dbReference>
<keyword evidence="12" id="KW-1185">Reference proteome</keyword>